<proteinExistence type="predicted"/>
<evidence type="ECO:0000256" key="1">
    <source>
        <dbReference type="ARBA" id="ARBA00004141"/>
    </source>
</evidence>
<dbReference type="Proteomes" id="UP000094112">
    <property type="component" value="Unassembled WGS sequence"/>
</dbReference>
<reference evidence="7 8" key="1">
    <citation type="journal article" date="2016" name="Proc. Natl. Acad. Sci. U.S.A.">
        <title>Comparative genomics of biotechnologically important yeasts.</title>
        <authorList>
            <person name="Riley R."/>
            <person name="Haridas S."/>
            <person name="Wolfe K.H."/>
            <person name="Lopes M.R."/>
            <person name="Hittinger C.T."/>
            <person name="Goeker M."/>
            <person name="Salamov A.A."/>
            <person name="Wisecaver J.H."/>
            <person name="Long T.M."/>
            <person name="Calvey C.H."/>
            <person name="Aerts A.L."/>
            <person name="Barry K.W."/>
            <person name="Choi C."/>
            <person name="Clum A."/>
            <person name="Coughlan A.Y."/>
            <person name="Deshpande S."/>
            <person name="Douglass A.P."/>
            <person name="Hanson S.J."/>
            <person name="Klenk H.-P."/>
            <person name="LaButti K.M."/>
            <person name="Lapidus A."/>
            <person name="Lindquist E.A."/>
            <person name="Lipzen A.M."/>
            <person name="Meier-Kolthoff J.P."/>
            <person name="Ohm R.A."/>
            <person name="Otillar R.P."/>
            <person name="Pangilinan J.L."/>
            <person name="Peng Y."/>
            <person name="Rokas A."/>
            <person name="Rosa C.A."/>
            <person name="Scheuner C."/>
            <person name="Sibirny A.A."/>
            <person name="Slot J.C."/>
            <person name="Stielow J.B."/>
            <person name="Sun H."/>
            <person name="Kurtzman C.P."/>
            <person name="Blackwell M."/>
            <person name="Grigoriev I.V."/>
            <person name="Jeffries T.W."/>
        </authorList>
    </citation>
    <scope>NUCLEOTIDE SEQUENCE [LARGE SCALE GENOMIC DNA]</scope>
    <source>
        <strain evidence="8">ATCC 58044 / CBS 1984 / NCYC 433 / NRRL Y-366-8</strain>
    </source>
</reference>
<comment type="subcellular location">
    <subcellularLocation>
        <location evidence="1">Membrane</location>
        <topology evidence="1">Multi-pass membrane protein</topology>
    </subcellularLocation>
</comment>
<organism evidence="7 8">
    <name type="scientific">Wickerhamomyces anomalus (strain ATCC 58044 / CBS 1984 / NCYC 433 / NRRL Y-366-8)</name>
    <name type="common">Yeast</name>
    <name type="synonym">Hansenula anomala</name>
    <dbReference type="NCBI Taxonomy" id="683960"/>
    <lineage>
        <taxon>Eukaryota</taxon>
        <taxon>Fungi</taxon>
        <taxon>Dikarya</taxon>
        <taxon>Ascomycota</taxon>
        <taxon>Saccharomycotina</taxon>
        <taxon>Saccharomycetes</taxon>
        <taxon>Phaffomycetales</taxon>
        <taxon>Wickerhamomycetaceae</taxon>
        <taxon>Wickerhamomyces</taxon>
    </lineage>
</organism>
<keyword evidence="5 6" id="KW-0472">Membrane</keyword>
<dbReference type="EMBL" id="KV454215">
    <property type="protein sequence ID" value="ODQ56713.1"/>
    <property type="molecule type" value="Genomic_DNA"/>
</dbReference>
<dbReference type="SUPFAM" id="SSF103473">
    <property type="entry name" value="MFS general substrate transporter"/>
    <property type="match status" value="1"/>
</dbReference>
<evidence type="ECO:0000256" key="6">
    <source>
        <dbReference type="SAM" id="Phobius"/>
    </source>
</evidence>
<dbReference type="RefSeq" id="XP_019035920.1">
    <property type="nucleotide sequence ID" value="XM_019183947.1"/>
</dbReference>
<evidence type="ECO:0000256" key="5">
    <source>
        <dbReference type="ARBA" id="ARBA00023136"/>
    </source>
</evidence>
<evidence type="ECO:0008006" key="9">
    <source>
        <dbReference type="Google" id="ProtNLM"/>
    </source>
</evidence>
<sequence length="177" mass="19569">MPCGAVEFVGCLAFAFSSKIFPHRMGISFAAMCLAFVSACMLAFANNNNHARLAGYYLQYVYPTTTICALSCFQSNTAGHTKKITTTAIFFIGYCVGNLIGPQTFKEPPYTGGKIAIVVCDAATLALILGIYFEYWNSNRKNDAKMQTMDLSEFNAIENSEFADLTDRENPTFRYCL</sequence>
<dbReference type="OrthoDB" id="4021689at2759"/>
<dbReference type="GO" id="GO:0016020">
    <property type="term" value="C:membrane"/>
    <property type="evidence" value="ECO:0007669"/>
    <property type="project" value="UniProtKB-SubCell"/>
</dbReference>
<keyword evidence="2" id="KW-0813">Transport</keyword>
<feature type="transmembrane region" description="Helical" evidence="6">
    <location>
        <begin position="85"/>
        <end position="103"/>
    </location>
</feature>
<dbReference type="InterPro" id="IPR036259">
    <property type="entry name" value="MFS_trans_sf"/>
</dbReference>
<name>A0A1E3NUF5_WICAA</name>
<dbReference type="AlphaFoldDB" id="A0A1E3NUF5"/>
<dbReference type="PANTHER" id="PTHR43791">
    <property type="entry name" value="PERMEASE-RELATED"/>
    <property type="match status" value="1"/>
</dbReference>
<dbReference type="STRING" id="683960.A0A1E3NUF5"/>
<dbReference type="GeneID" id="30201193"/>
<evidence type="ECO:0000313" key="7">
    <source>
        <dbReference type="EMBL" id="ODQ56713.1"/>
    </source>
</evidence>
<keyword evidence="3 6" id="KW-0812">Transmembrane</keyword>
<evidence type="ECO:0000313" key="8">
    <source>
        <dbReference type="Proteomes" id="UP000094112"/>
    </source>
</evidence>
<gene>
    <name evidence="7" type="ORF">WICANDRAFT_65596</name>
</gene>
<keyword evidence="8" id="KW-1185">Reference proteome</keyword>
<evidence type="ECO:0000256" key="2">
    <source>
        <dbReference type="ARBA" id="ARBA00022448"/>
    </source>
</evidence>
<feature type="transmembrane region" description="Helical" evidence="6">
    <location>
        <begin position="26"/>
        <end position="45"/>
    </location>
</feature>
<evidence type="ECO:0000256" key="4">
    <source>
        <dbReference type="ARBA" id="ARBA00022989"/>
    </source>
</evidence>
<dbReference type="GO" id="GO:0022857">
    <property type="term" value="F:transmembrane transporter activity"/>
    <property type="evidence" value="ECO:0007669"/>
    <property type="project" value="TreeGrafter"/>
</dbReference>
<evidence type="ECO:0000256" key="3">
    <source>
        <dbReference type="ARBA" id="ARBA00022692"/>
    </source>
</evidence>
<dbReference type="PANTHER" id="PTHR43791:SF1">
    <property type="entry name" value="ALLANTOATE PERMEASE"/>
    <property type="match status" value="1"/>
</dbReference>
<accession>A0A1E3NUF5</accession>
<keyword evidence="4 6" id="KW-1133">Transmembrane helix</keyword>
<feature type="transmembrane region" description="Helical" evidence="6">
    <location>
        <begin position="115"/>
        <end position="136"/>
    </location>
</feature>
<protein>
    <recommendedName>
        <fullName evidence="9">Allantoate permease</fullName>
    </recommendedName>
</protein>